<dbReference type="EMBL" id="DSMG01000032">
    <property type="protein sequence ID" value="HDX30270.1"/>
    <property type="molecule type" value="Genomic_DNA"/>
</dbReference>
<dbReference type="Pfam" id="PF02673">
    <property type="entry name" value="BacA"/>
    <property type="match status" value="1"/>
</dbReference>
<comment type="miscellaneous">
    <text evidence="17">Bacitracin is thought to be involved in the inhibition of peptidoglycan synthesis by sequestering undecaprenyl diphosphate, thereby reducing the pool of lipid carrier available.</text>
</comment>
<keyword evidence="10 17" id="KW-1133">Transmembrane helix</keyword>
<feature type="transmembrane region" description="Helical" evidence="17">
    <location>
        <begin position="114"/>
        <end position="135"/>
    </location>
</feature>
<feature type="transmembrane region" description="Helical" evidence="17">
    <location>
        <begin position="90"/>
        <end position="108"/>
    </location>
</feature>
<evidence type="ECO:0000256" key="6">
    <source>
        <dbReference type="ARBA" id="ARBA00022692"/>
    </source>
</evidence>
<dbReference type="GO" id="GO:0008360">
    <property type="term" value="P:regulation of cell shape"/>
    <property type="evidence" value="ECO:0007669"/>
    <property type="project" value="UniProtKB-KW"/>
</dbReference>
<protein>
    <recommendedName>
        <fullName evidence="4 17">Undecaprenyl-diphosphatase</fullName>
        <ecNumber evidence="3 17">3.6.1.27</ecNumber>
    </recommendedName>
    <alternativeName>
        <fullName evidence="15 17">Bacitracin resistance protein</fullName>
    </alternativeName>
    <alternativeName>
        <fullName evidence="14 17">Undecaprenyl pyrophosphate phosphatase</fullName>
    </alternativeName>
</protein>
<evidence type="ECO:0000256" key="4">
    <source>
        <dbReference type="ARBA" id="ARBA00021581"/>
    </source>
</evidence>
<keyword evidence="8 17" id="KW-0133">Cell shape</keyword>
<evidence type="ECO:0000256" key="2">
    <source>
        <dbReference type="ARBA" id="ARBA00010621"/>
    </source>
</evidence>
<feature type="transmembrane region" description="Helical" evidence="17">
    <location>
        <begin position="193"/>
        <end position="216"/>
    </location>
</feature>
<comment type="similarity">
    <text evidence="2 17">Belongs to the UppP family.</text>
</comment>
<evidence type="ECO:0000256" key="1">
    <source>
        <dbReference type="ARBA" id="ARBA00004651"/>
    </source>
</evidence>
<comment type="catalytic activity">
    <reaction evidence="16 17">
        <text>di-trans,octa-cis-undecaprenyl diphosphate + H2O = di-trans,octa-cis-undecaprenyl phosphate + phosphate + H(+)</text>
        <dbReference type="Rhea" id="RHEA:28094"/>
        <dbReference type="ChEBI" id="CHEBI:15377"/>
        <dbReference type="ChEBI" id="CHEBI:15378"/>
        <dbReference type="ChEBI" id="CHEBI:43474"/>
        <dbReference type="ChEBI" id="CHEBI:58405"/>
        <dbReference type="ChEBI" id="CHEBI:60392"/>
        <dbReference type="EC" id="3.6.1.27"/>
    </reaction>
</comment>
<evidence type="ECO:0000256" key="13">
    <source>
        <dbReference type="ARBA" id="ARBA00023316"/>
    </source>
</evidence>
<evidence type="ECO:0000256" key="5">
    <source>
        <dbReference type="ARBA" id="ARBA00022475"/>
    </source>
</evidence>
<keyword evidence="6 17" id="KW-0812">Transmembrane</keyword>
<dbReference type="GO" id="GO:0046677">
    <property type="term" value="P:response to antibiotic"/>
    <property type="evidence" value="ECO:0007669"/>
    <property type="project" value="UniProtKB-UniRule"/>
</dbReference>
<dbReference type="PANTHER" id="PTHR30622">
    <property type="entry name" value="UNDECAPRENYL-DIPHOSPHATASE"/>
    <property type="match status" value="1"/>
</dbReference>
<evidence type="ECO:0000256" key="7">
    <source>
        <dbReference type="ARBA" id="ARBA00022801"/>
    </source>
</evidence>
<evidence type="ECO:0000256" key="16">
    <source>
        <dbReference type="ARBA" id="ARBA00047594"/>
    </source>
</evidence>
<feature type="transmembrane region" description="Helical" evidence="17">
    <location>
        <begin position="50"/>
        <end position="69"/>
    </location>
</feature>
<keyword evidence="5 17" id="KW-1003">Cell membrane</keyword>
<dbReference type="GO" id="GO:0009252">
    <property type="term" value="P:peptidoglycan biosynthetic process"/>
    <property type="evidence" value="ECO:0007669"/>
    <property type="project" value="UniProtKB-KW"/>
</dbReference>
<accession>A0A7C1JWM1</accession>
<evidence type="ECO:0000256" key="11">
    <source>
        <dbReference type="ARBA" id="ARBA00023136"/>
    </source>
</evidence>
<keyword evidence="9 17" id="KW-0573">Peptidoglycan synthesis</keyword>
<proteinExistence type="inferred from homology"/>
<comment type="subcellular location">
    <subcellularLocation>
        <location evidence="1 17">Cell membrane</location>
        <topology evidence="1 17">Multi-pass membrane protein</topology>
    </subcellularLocation>
</comment>
<evidence type="ECO:0000313" key="18">
    <source>
        <dbReference type="EMBL" id="HDX30270.1"/>
    </source>
</evidence>
<evidence type="ECO:0000256" key="8">
    <source>
        <dbReference type="ARBA" id="ARBA00022960"/>
    </source>
</evidence>
<reference evidence="18" key="1">
    <citation type="journal article" date="2020" name="mSystems">
        <title>Genome- and Community-Level Interaction Insights into Carbon Utilization and Element Cycling Functions of Hydrothermarchaeota in Hydrothermal Sediment.</title>
        <authorList>
            <person name="Zhou Z."/>
            <person name="Liu Y."/>
            <person name="Xu W."/>
            <person name="Pan J."/>
            <person name="Luo Z.H."/>
            <person name="Li M."/>
        </authorList>
    </citation>
    <scope>NUCLEOTIDE SEQUENCE [LARGE SCALE GENOMIC DNA]</scope>
    <source>
        <strain evidence="18">SpSt-289</strain>
    </source>
</reference>
<dbReference type="GO" id="GO:0005886">
    <property type="term" value="C:plasma membrane"/>
    <property type="evidence" value="ECO:0007669"/>
    <property type="project" value="UniProtKB-SubCell"/>
</dbReference>
<organism evidence="18">
    <name type="scientific">Caldilinea aerophila</name>
    <dbReference type="NCBI Taxonomy" id="133453"/>
    <lineage>
        <taxon>Bacteria</taxon>
        <taxon>Bacillati</taxon>
        <taxon>Chloroflexota</taxon>
        <taxon>Caldilineae</taxon>
        <taxon>Caldilineales</taxon>
        <taxon>Caldilineaceae</taxon>
        <taxon>Caldilinea</taxon>
    </lineage>
</organism>
<keyword evidence="11 17" id="KW-0472">Membrane</keyword>
<evidence type="ECO:0000256" key="17">
    <source>
        <dbReference type="HAMAP-Rule" id="MF_01006"/>
    </source>
</evidence>
<comment type="function">
    <text evidence="17">Catalyzes the dephosphorylation of undecaprenyl diphosphate (UPP). Confers resistance to bacitracin.</text>
</comment>
<feature type="transmembrane region" description="Helical" evidence="17">
    <location>
        <begin position="256"/>
        <end position="278"/>
    </location>
</feature>
<dbReference type="PANTHER" id="PTHR30622:SF4">
    <property type="entry name" value="UNDECAPRENYL-DIPHOSPHATASE"/>
    <property type="match status" value="1"/>
</dbReference>
<name>A0A7C1JWM1_9CHLR</name>
<gene>
    <name evidence="17 18" type="primary">uppP</name>
    <name evidence="18" type="ORF">ENQ20_02125</name>
</gene>
<dbReference type="HAMAP" id="MF_01006">
    <property type="entry name" value="Undec_diphosphatase"/>
    <property type="match status" value="1"/>
</dbReference>
<sequence>MNESPDMIQAIILGIIQGATEFIPVSSSGHLVIAPWLLGWEKPSLLFDTMLHWGTLAAIFIVFWRDFLAMIRAWFLSLAQRSLADPDARVAWFILVGTLPAVLAALIFEEPLEAMFLNPVGVGFFLLVTAALLFISEQVTRRRRGAGRTLAQMTWLDAVVIGVAQAFALLPGVSRSGSTMAAGLGCGIQRDQAARYSFLLGSPAFFGAGLLQIVKVMQADASTLNEGLLPIAVGFVVSAISGTLAIHFLLRYLRTRTLYVFSVYCLGLGLLTIVLSMLPF</sequence>
<feature type="transmembrane region" description="Helical" evidence="17">
    <location>
        <begin position="228"/>
        <end position="250"/>
    </location>
</feature>
<dbReference type="InterPro" id="IPR003824">
    <property type="entry name" value="UppP"/>
</dbReference>
<evidence type="ECO:0000256" key="9">
    <source>
        <dbReference type="ARBA" id="ARBA00022984"/>
    </source>
</evidence>
<dbReference type="AlphaFoldDB" id="A0A7C1JWM1"/>
<dbReference type="EC" id="3.6.1.27" evidence="3 17"/>
<evidence type="ECO:0000256" key="14">
    <source>
        <dbReference type="ARBA" id="ARBA00032707"/>
    </source>
</evidence>
<evidence type="ECO:0000256" key="3">
    <source>
        <dbReference type="ARBA" id="ARBA00012374"/>
    </source>
</evidence>
<evidence type="ECO:0000256" key="15">
    <source>
        <dbReference type="ARBA" id="ARBA00032932"/>
    </source>
</evidence>
<evidence type="ECO:0000256" key="10">
    <source>
        <dbReference type="ARBA" id="ARBA00022989"/>
    </source>
</evidence>
<dbReference type="GO" id="GO:0050380">
    <property type="term" value="F:undecaprenyl-diphosphatase activity"/>
    <property type="evidence" value="ECO:0007669"/>
    <property type="project" value="UniProtKB-UniRule"/>
</dbReference>
<dbReference type="GO" id="GO:0071555">
    <property type="term" value="P:cell wall organization"/>
    <property type="evidence" value="ECO:0007669"/>
    <property type="project" value="UniProtKB-KW"/>
</dbReference>
<feature type="transmembrane region" description="Helical" evidence="17">
    <location>
        <begin position="12"/>
        <end position="38"/>
    </location>
</feature>
<evidence type="ECO:0000256" key="12">
    <source>
        <dbReference type="ARBA" id="ARBA00023251"/>
    </source>
</evidence>
<comment type="caution">
    <text evidence="18">The sequence shown here is derived from an EMBL/GenBank/DDBJ whole genome shotgun (WGS) entry which is preliminary data.</text>
</comment>
<dbReference type="NCBIfam" id="TIGR00753">
    <property type="entry name" value="undec_PP_bacA"/>
    <property type="match status" value="1"/>
</dbReference>
<keyword evidence="7 17" id="KW-0378">Hydrolase</keyword>
<keyword evidence="13 17" id="KW-0961">Cell wall biogenesis/degradation</keyword>
<keyword evidence="12 17" id="KW-0046">Antibiotic resistance</keyword>